<dbReference type="InterPro" id="IPR012910">
    <property type="entry name" value="Plug_dom"/>
</dbReference>
<evidence type="ECO:0000256" key="16">
    <source>
        <dbReference type="RuleBase" id="RU003357"/>
    </source>
</evidence>
<feature type="domain" description="TonB-dependent receptor plug" evidence="18">
    <location>
        <begin position="102"/>
        <end position="204"/>
    </location>
</feature>
<dbReference type="Pfam" id="PF07715">
    <property type="entry name" value="Plug"/>
    <property type="match status" value="1"/>
</dbReference>
<sequence>MLSSLRRKPASAMPLPARASGAPFRPLALTARMAFAGVLTSGLGLPAFAQSVSKSATETAEQAIQLPETVATGRTSDDPLRPYAGGQTARGGRVGLLGNQDTMDTPFSVSTTTARRMEDQQATTLADVLNKDASVRFTGQTGGVTDSFYIRGFPVGEGNLSEVAFDGVYGVAPNYHVFPEYVERVEVIKGPAALLYGMSPNSGVGGVVNIVPKRALPQDLTHFTATYASDLQLGGHIDLSRRFGQGRAFGIRFNGVARQGKTPLDHQRSRTDIGALSLDYQGDRLRASLDVITQHEAVDAPTRPFLLAAGVAMPSAADGRRNVSQPWGWWKSDGQSALAHAEYDVSDRVTVFADAGGSQTRIGRLSDQTPTLLDAAGNTRSTPGYYKFQVNRLSADAGVRARVDTGPVRHALALQASTYHDRIATASNMGTAILSNLYAPVSAPEPFIAAPAAVPKTSSSQLSGVALADTMGVLDDRLQLTLGLRQQQVNSDNFSASTGAITASYDKRAVTPMAGIVIKPWRGDVSLYANYIEGLSKGDIAPTTASNAGQVFAPYKTRQYEAGVKVDRNGLLATLAVFQITKPSGQLTGTVYGVDGEQRNRGVELNLSGEPVRGVRLLGGVTVLDAVLTKTNSAATVGNRPVGVPGLMANAGAEWDLPWMPGLALNGSVTYTAKEYINQANTQSVPSWTTVDVGARYTTRLQGKSTTFRATVLNVLDRKYWSGVASFGTISLGAPRTALLSASVDF</sequence>
<evidence type="ECO:0000259" key="18">
    <source>
        <dbReference type="Pfam" id="PF07715"/>
    </source>
</evidence>
<dbReference type="PANTHER" id="PTHR32552">
    <property type="entry name" value="FERRICHROME IRON RECEPTOR-RELATED"/>
    <property type="match status" value="1"/>
</dbReference>
<dbReference type="GO" id="GO:0015891">
    <property type="term" value="P:siderophore transport"/>
    <property type="evidence" value="ECO:0007669"/>
    <property type="project" value="InterPro"/>
</dbReference>
<dbReference type="InterPro" id="IPR000531">
    <property type="entry name" value="Beta-barrel_TonB"/>
</dbReference>
<dbReference type="AlphaFoldDB" id="A0A0S4U668"/>
<dbReference type="GO" id="GO:0009279">
    <property type="term" value="C:cell outer membrane"/>
    <property type="evidence" value="ECO:0007669"/>
    <property type="project" value="UniProtKB-SubCell"/>
</dbReference>
<reference evidence="19" key="1">
    <citation type="submission" date="2015-10" db="EMBL/GenBank/DDBJ databases">
        <authorList>
            <person name="Gilbert D.G."/>
        </authorList>
    </citation>
    <scope>NUCLEOTIDE SEQUENCE</scope>
    <source>
        <strain evidence="19">Phyl III-seqv23</strain>
    </source>
</reference>
<keyword evidence="8" id="KW-0408">Iron</keyword>
<dbReference type="InterPro" id="IPR010917">
    <property type="entry name" value="TonB_rcpt_CS"/>
</dbReference>
<dbReference type="InterPro" id="IPR036942">
    <property type="entry name" value="Beta-barrel_TonB_sf"/>
</dbReference>
<organism evidence="19">
    <name type="scientific">Ralstonia solanacearum</name>
    <name type="common">Pseudomonas solanacearum</name>
    <dbReference type="NCBI Taxonomy" id="305"/>
    <lineage>
        <taxon>Bacteria</taxon>
        <taxon>Pseudomonadati</taxon>
        <taxon>Pseudomonadota</taxon>
        <taxon>Betaproteobacteria</taxon>
        <taxon>Burkholderiales</taxon>
        <taxon>Burkholderiaceae</taxon>
        <taxon>Ralstonia</taxon>
        <taxon>Ralstonia solanacearum species complex</taxon>
    </lineage>
</organism>
<evidence type="ECO:0000256" key="9">
    <source>
        <dbReference type="ARBA" id="ARBA00023065"/>
    </source>
</evidence>
<accession>A0A0S4U668</accession>
<name>A0A0S4U668_RALSL</name>
<dbReference type="CDD" id="cd01347">
    <property type="entry name" value="ligand_gated_channel"/>
    <property type="match status" value="1"/>
</dbReference>
<keyword evidence="3 14" id="KW-0813">Transport</keyword>
<evidence type="ECO:0000313" key="19">
    <source>
        <dbReference type="EMBL" id="CUV17201.1"/>
    </source>
</evidence>
<keyword evidence="12 19" id="KW-0675">Receptor</keyword>
<keyword evidence="7" id="KW-0732">Signal</keyword>
<keyword evidence="9" id="KW-0406">Ion transport</keyword>
<evidence type="ECO:0000256" key="1">
    <source>
        <dbReference type="ARBA" id="ARBA00004571"/>
    </source>
</evidence>
<dbReference type="PANTHER" id="PTHR32552:SF82">
    <property type="entry name" value="FCUA PROTEIN"/>
    <property type="match status" value="1"/>
</dbReference>
<evidence type="ECO:0000256" key="8">
    <source>
        <dbReference type="ARBA" id="ARBA00023004"/>
    </source>
</evidence>
<dbReference type="InterPro" id="IPR037066">
    <property type="entry name" value="Plug_dom_sf"/>
</dbReference>
<evidence type="ECO:0000256" key="12">
    <source>
        <dbReference type="ARBA" id="ARBA00023170"/>
    </source>
</evidence>
<dbReference type="Gene3D" id="2.40.170.20">
    <property type="entry name" value="TonB-dependent receptor, beta-barrel domain"/>
    <property type="match status" value="1"/>
</dbReference>
<evidence type="ECO:0000256" key="10">
    <source>
        <dbReference type="ARBA" id="ARBA00023077"/>
    </source>
</evidence>
<dbReference type="GO" id="GO:0015344">
    <property type="term" value="F:siderophore uptake transmembrane transporter activity"/>
    <property type="evidence" value="ECO:0007669"/>
    <property type="project" value="TreeGrafter"/>
</dbReference>
<evidence type="ECO:0000256" key="15">
    <source>
        <dbReference type="PROSITE-ProRule" id="PRU10144"/>
    </source>
</evidence>
<dbReference type="EMBL" id="LN899821">
    <property type="protein sequence ID" value="CUV17201.1"/>
    <property type="molecule type" value="Genomic_DNA"/>
</dbReference>
<dbReference type="PROSITE" id="PS01156">
    <property type="entry name" value="TONB_DEPENDENT_REC_2"/>
    <property type="match status" value="1"/>
</dbReference>
<evidence type="ECO:0000256" key="7">
    <source>
        <dbReference type="ARBA" id="ARBA00022729"/>
    </source>
</evidence>
<evidence type="ECO:0000256" key="4">
    <source>
        <dbReference type="ARBA" id="ARBA00022452"/>
    </source>
</evidence>
<protein>
    <submittedName>
        <fullName evidence="19">Putative ferric siderophore receptor protein</fullName>
    </submittedName>
</protein>
<evidence type="ECO:0000256" key="14">
    <source>
        <dbReference type="PROSITE-ProRule" id="PRU01360"/>
    </source>
</evidence>
<evidence type="ECO:0000256" key="13">
    <source>
        <dbReference type="ARBA" id="ARBA00023237"/>
    </source>
</evidence>
<keyword evidence="13 14" id="KW-0998">Cell outer membrane</keyword>
<keyword evidence="6 14" id="KW-0812">Transmembrane</keyword>
<evidence type="ECO:0000256" key="6">
    <source>
        <dbReference type="ARBA" id="ARBA00022692"/>
    </source>
</evidence>
<proteinExistence type="inferred from homology"/>
<comment type="similarity">
    <text evidence="2 14 16">Belongs to the TonB-dependent receptor family.</text>
</comment>
<evidence type="ECO:0000256" key="3">
    <source>
        <dbReference type="ARBA" id="ARBA00022448"/>
    </source>
</evidence>
<keyword evidence="10 16" id="KW-0798">TonB box</keyword>
<dbReference type="SUPFAM" id="SSF56935">
    <property type="entry name" value="Porins"/>
    <property type="match status" value="1"/>
</dbReference>
<evidence type="ECO:0000256" key="11">
    <source>
        <dbReference type="ARBA" id="ARBA00023136"/>
    </source>
</evidence>
<evidence type="ECO:0000256" key="5">
    <source>
        <dbReference type="ARBA" id="ARBA00022496"/>
    </source>
</evidence>
<comment type="subcellular location">
    <subcellularLocation>
        <location evidence="1 14">Cell outer membrane</location>
        <topology evidence="1 14">Multi-pass membrane protein</topology>
    </subcellularLocation>
</comment>
<dbReference type="PROSITE" id="PS52016">
    <property type="entry name" value="TONB_DEPENDENT_REC_3"/>
    <property type="match status" value="1"/>
</dbReference>
<keyword evidence="5" id="KW-0410">Iron transport</keyword>
<evidence type="ECO:0000256" key="2">
    <source>
        <dbReference type="ARBA" id="ARBA00009810"/>
    </source>
</evidence>
<dbReference type="InterPro" id="IPR010105">
    <property type="entry name" value="TonB_sidphr_rcpt"/>
</dbReference>
<keyword evidence="4 14" id="KW-1134">Transmembrane beta strand</keyword>
<gene>
    <name evidence="19" type="ORF">PSS4_v1_280014</name>
</gene>
<dbReference type="GO" id="GO:0038023">
    <property type="term" value="F:signaling receptor activity"/>
    <property type="evidence" value="ECO:0007669"/>
    <property type="project" value="InterPro"/>
</dbReference>
<evidence type="ECO:0000259" key="17">
    <source>
        <dbReference type="Pfam" id="PF00593"/>
    </source>
</evidence>
<feature type="short sequence motif" description="TonB C-terminal box" evidence="15">
    <location>
        <begin position="729"/>
        <end position="746"/>
    </location>
</feature>
<keyword evidence="11 14" id="KW-0472">Membrane</keyword>
<dbReference type="Gene3D" id="2.170.130.10">
    <property type="entry name" value="TonB-dependent receptor, plug domain"/>
    <property type="match status" value="1"/>
</dbReference>
<dbReference type="NCBIfam" id="TIGR01783">
    <property type="entry name" value="TonB-siderophor"/>
    <property type="match status" value="1"/>
</dbReference>
<feature type="domain" description="TonB-dependent receptor-like beta-barrel" evidence="17">
    <location>
        <begin position="316"/>
        <end position="715"/>
    </location>
</feature>
<dbReference type="Pfam" id="PF00593">
    <property type="entry name" value="TonB_dep_Rec_b-barrel"/>
    <property type="match status" value="1"/>
</dbReference>
<dbReference type="InterPro" id="IPR039426">
    <property type="entry name" value="TonB-dep_rcpt-like"/>
</dbReference>